<dbReference type="SUPFAM" id="SSF52540">
    <property type="entry name" value="P-loop containing nucleoside triphosphate hydrolases"/>
    <property type="match status" value="1"/>
</dbReference>
<dbReference type="InterPro" id="IPR052922">
    <property type="entry name" value="Cytidylate_Kinase-2"/>
</dbReference>
<dbReference type="InterPro" id="IPR027417">
    <property type="entry name" value="P-loop_NTPase"/>
</dbReference>
<gene>
    <name evidence="1" type="ORF">AR543_18540</name>
</gene>
<protein>
    <submittedName>
        <fullName evidence="1">AAA family ATPase</fullName>
    </submittedName>
</protein>
<proteinExistence type="predicted"/>
<reference evidence="2" key="1">
    <citation type="submission" date="2015-10" db="EMBL/GenBank/DDBJ databases">
        <title>Genome of Paenibacillus bovis sp. nov.</title>
        <authorList>
            <person name="Wu Z."/>
            <person name="Gao C."/>
            <person name="Liu Z."/>
            <person name="Zheng H."/>
        </authorList>
    </citation>
    <scope>NUCLEOTIDE SEQUENCE [LARGE SCALE GENOMIC DNA]</scope>
    <source>
        <strain evidence="2">BD3526</strain>
    </source>
</reference>
<dbReference type="Proteomes" id="UP000078148">
    <property type="component" value="Chromosome"/>
</dbReference>
<dbReference type="PANTHER" id="PTHR37816">
    <property type="entry name" value="YALI0E33011P"/>
    <property type="match status" value="1"/>
</dbReference>
<keyword evidence="2" id="KW-1185">Reference proteome</keyword>
<dbReference type="AlphaFoldDB" id="A0A172ZJJ3"/>
<evidence type="ECO:0000313" key="1">
    <source>
        <dbReference type="EMBL" id="ANF97814.1"/>
    </source>
</evidence>
<dbReference type="RefSeq" id="WP_060535907.1">
    <property type="nucleotide sequence ID" value="NZ_CP013023.1"/>
</dbReference>
<dbReference type="OrthoDB" id="1201990at2"/>
<dbReference type="Gene3D" id="3.40.50.300">
    <property type="entry name" value="P-loop containing nucleotide triphosphate hydrolases"/>
    <property type="match status" value="1"/>
</dbReference>
<dbReference type="PANTHER" id="PTHR37816:SF3">
    <property type="entry name" value="MODULATES DNA TOPOLOGY"/>
    <property type="match status" value="1"/>
</dbReference>
<dbReference type="KEGG" id="pbv:AR543_18540"/>
<accession>A0A172ZJJ3</accession>
<dbReference type="STRING" id="1616788.AR543_18540"/>
<dbReference type="EMBL" id="CP013023">
    <property type="protein sequence ID" value="ANF97814.1"/>
    <property type="molecule type" value="Genomic_DNA"/>
</dbReference>
<sequence length="172" mass="20237">MQKIAIIGSGGSGKSTLSKKLAAKLNLPLYHLDSLHWKAGWVPTPAAEWDQLLAELIAQKEWIIDGNYGRTMDMRLREADTIIYLDYPTRISLFRAIKRRFQYKGRTRPDMAAGCEEKLDLNFVKWIWRYRRDQRPKIIKKLDQLKNGKQVYIFTSPKQLERFLNEELPDRI</sequence>
<name>A0A172ZJJ3_9BACL</name>
<dbReference type="NCBIfam" id="NF005994">
    <property type="entry name" value="PRK08118.1"/>
    <property type="match status" value="1"/>
</dbReference>
<evidence type="ECO:0000313" key="2">
    <source>
        <dbReference type="Proteomes" id="UP000078148"/>
    </source>
</evidence>
<reference evidence="1 2" key="2">
    <citation type="journal article" date="2016" name="Int. J. Syst. Evol. Microbiol.">
        <title>Paenibacillus bovis sp. nov., isolated from raw yak (Bos grunniens) milk.</title>
        <authorList>
            <person name="Gao C."/>
            <person name="Han J."/>
            <person name="Liu Z."/>
            <person name="Xu X."/>
            <person name="Hang F."/>
            <person name="Wu Z."/>
        </authorList>
    </citation>
    <scope>NUCLEOTIDE SEQUENCE [LARGE SCALE GENOMIC DNA]</scope>
    <source>
        <strain evidence="1 2">BD3526</strain>
    </source>
</reference>
<organism evidence="1 2">
    <name type="scientific">Paenibacillus bovis</name>
    <dbReference type="NCBI Taxonomy" id="1616788"/>
    <lineage>
        <taxon>Bacteria</taxon>
        <taxon>Bacillati</taxon>
        <taxon>Bacillota</taxon>
        <taxon>Bacilli</taxon>
        <taxon>Bacillales</taxon>
        <taxon>Paenibacillaceae</taxon>
        <taxon>Paenibacillus</taxon>
    </lineage>
</organism>